<reference evidence="1 2" key="1">
    <citation type="submission" date="2016-12" db="EMBL/GenBank/DDBJ databases">
        <title>The genomes of Aspergillus section Nigri reveals drivers in fungal speciation.</title>
        <authorList>
            <consortium name="DOE Joint Genome Institute"/>
            <person name="Vesth T.C."/>
            <person name="Nybo J."/>
            <person name="Theobald S."/>
            <person name="Brandl J."/>
            <person name="Frisvad J.C."/>
            <person name="Nielsen K.F."/>
            <person name="Lyhne E.K."/>
            <person name="Kogle M.E."/>
            <person name="Kuo A."/>
            <person name="Riley R."/>
            <person name="Clum A."/>
            <person name="Nolan M."/>
            <person name="Lipzen A."/>
            <person name="Salamov A."/>
            <person name="Henrissat B."/>
            <person name="Wiebenga A."/>
            <person name="De Vries R.P."/>
            <person name="Grigoriev I.V."/>
            <person name="Mortensen U.H."/>
            <person name="Andersen M.R."/>
            <person name="Baker S.E."/>
        </authorList>
    </citation>
    <scope>NUCLEOTIDE SEQUENCE [LARGE SCALE GENOMIC DNA]</scope>
    <source>
        <strain evidence="1 2">CBS 121591</strain>
    </source>
</reference>
<proteinExistence type="predicted"/>
<keyword evidence="2" id="KW-1185">Reference proteome</keyword>
<dbReference type="EMBL" id="KZ821727">
    <property type="protein sequence ID" value="PYH78656.1"/>
    <property type="molecule type" value="Genomic_DNA"/>
</dbReference>
<dbReference type="STRING" id="1448315.A0A319BY59"/>
<evidence type="ECO:0000313" key="2">
    <source>
        <dbReference type="Proteomes" id="UP000248340"/>
    </source>
</evidence>
<protein>
    <submittedName>
        <fullName evidence="1">Uncharacterized protein</fullName>
    </submittedName>
</protein>
<dbReference type="VEuPathDB" id="FungiDB:BO82DRAFT_434882"/>
<dbReference type="GeneID" id="37143721"/>
<accession>A0A319BY59</accession>
<organism evidence="1 2">
    <name type="scientific">Aspergillus uvarum CBS 121591</name>
    <dbReference type="NCBI Taxonomy" id="1448315"/>
    <lineage>
        <taxon>Eukaryota</taxon>
        <taxon>Fungi</taxon>
        <taxon>Dikarya</taxon>
        <taxon>Ascomycota</taxon>
        <taxon>Pezizomycotina</taxon>
        <taxon>Eurotiomycetes</taxon>
        <taxon>Eurotiomycetidae</taxon>
        <taxon>Eurotiales</taxon>
        <taxon>Aspergillaceae</taxon>
        <taxon>Aspergillus</taxon>
        <taxon>Aspergillus subgen. Circumdati</taxon>
    </lineage>
</organism>
<dbReference type="Proteomes" id="UP000248340">
    <property type="component" value="Unassembled WGS sequence"/>
</dbReference>
<evidence type="ECO:0000313" key="1">
    <source>
        <dbReference type="EMBL" id="PYH78656.1"/>
    </source>
</evidence>
<sequence>MSLYYLETGDFRSLSMTRQGQVLIDAKPQVFSSNGQVAASTRLQPWHMGAQMLLACVQDWQLDRLVNTHPHYHLQPIPLNMDLPLLEIIVAAVLRPWSSGCRSPLWPSLVPRRQPMVVRIPAFSTSLAGVITLTPPSNKRLTAHVLLAEGWARHVEIFAPGYLALETQGLEAEFELTCLSDHPDSYEFD</sequence>
<dbReference type="AlphaFoldDB" id="A0A319BY59"/>
<dbReference type="OrthoDB" id="5396831at2759"/>
<dbReference type="RefSeq" id="XP_025488856.1">
    <property type="nucleotide sequence ID" value="XM_025640979.1"/>
</dbReference>
<name>A0A319BY59_9EURO</name>
<gene>
    <name evidence="1" type="ORF">BO82DRAFT_434882</name>
</gene>